<keyword evidence="3 5" id="KW-0819">tRNA processing</keyword>
<protein>
    <recommendedName>
        <fullName evidence="5">Ribonuclease P/MRP protein subunit POP5</fullName>
        <ecNumber evidence="5">3.1.26.5</ecNumber>
    </recommendedName>
</protein>
<evidence type="ECO:0000256" key="2">
    <source>
        <dbReference type="ARBA" id="ARBA00010800"/>
    </source>
</evidence>
<dbReference type="Pfam" id="PF01900">
    <property type="entry name" value="RNase_P_Rpp14"/>
    <property type="match status" value="1"/>
</dbReference>
<evidence type="ECO:0000313" key="7">
    <source>
        <dbReference type="Proteomes" id="UP000070444"/>
    </source>
</evidence>
<dbReference type="EC" id="3.1.26.5" evidence="5"/>
<dbReference type="GO" id="GO:0000172">
    <property type="term" value="C:ribonuclease MRP complex"/>
    <property type="evidence" value="ECO:0007669"/>
    <property type="project" value="TreeGrafter"/>
</dbReference>
<reference evidence="6 7" key="1">
    <citation type="journal article" date="2015" name="Genome Biol. Evol.">
        <title>Phylogenomic analyses indicate that early fungi evolved digesting cell walls of algal ancestors of land plants.</title>
        <authorList>
            <person name="Chang Y."/>
            <person name="Wang S."/>
            <person name="Sekimoto S."/>
            <person name="Aerts A.L."/>
            <person name="Choi C."/>
            <person name="Clum A."/>
            <person name="LaButti K.M."/>
            <person name="Lindquist E.A."/>
            <person name="Yee Ngan C."/>
            <person name="Ohm R.A."/>
            <person name="Salamov A.A."/>
            <person name="Grigoriev I.V."/>
            <person name="Spatafora J.W."/>
            <person name="Berbee M.L."/>
        </authorList>
    </citation>
    <scope>NUCLEOTIDE SEQUENCE [LARGE SCALE GENOMIC DNA]</scope>
    <source>
        <strain evidence="6 7">NRRL 28638</strain>
    </source>
</reference>
<dbReference type="GO" id="GO:0030681">
    <property type="term" value="C:multimeric ribonuclease P complex"/>
    <property type="evidence" value="ECO:0007669"/>
    <property type="project" value="TreeGrafter"/>
</dbReference>
<dbReference type="PANTHER" id="PTHR15441">
    <property type="entry name" value="RIBONUCLEASE P PROTEIN SUBUNIT P14"/>
    <property type="match status" value="1"/>
</dbReference>
<comment type="function">
    <text evidence="5">Component of ribonuclease P, a protein complex that generates mature tRNA molecules by cleaving their 5'-ends.</text>
</comment>
<evidence type="ECO:0000313" key="6">
    <source>
        <dbReference type="EMBL" id="KXN69378.1"/>
    </source>
</evidence>
<dbReference type="GO" id="GO:0033204">
    <property type="term" value="F:ribonuclease P RNA binding"/>
    <property type="evidence" value="ECO:0007669"/>
    <property type="project" value="InterPro"/>
</dbReference>
<dbReference type="GO" id="GO:0001682">
    <property type="term" value="P:tRNA 5'-leader removal"/>
    <property type="evidence" value="ECO:0007669"/>
    <property type="project" value="InterPro"/>
</dbReference>
<organism evidence="6 7">
    <name type="scientific">Conidiobolus coronatus (strain ATCC 28846 / CBS 209.66 / NRRL 28638)</name>
    <name type="common">Delacroixia coronata</name>
    <dbReference type="NCBI Taxonomy" id="796925"/>
    <lineage>
        <taxon>Eukaryota</taxon>
        <taxon>Fungi</taxon>
        <taxon>Fungi incertae sedis</taxon>
        <taxon>Zoopagomycota</taxon>
        <taxon>Entomophthoromycotina</taxon>
        <taxon>Entomophthoromycetes</taxon>
        <taxon>Entomophthorales</taxon>
        <taxon>Ancylistaceae</taxon>
        <taxon>Conidiobolus</taxon>
    </lineage>
</organism>
<comment type="catalytic activity">
    <reaction evidence="5">
        <text>Endonucleolytic cleavage of RNA, removing 5'-extranucleotides from tRNA precursor.</text>
        <dbReference type="EC" id="3.1.26.5"/>
    </reaction>
</comment>
<dbReference type="GO" id="GO:0004526">
    <property type="term" value="F:ribonuclease P activity"/>
    <property type="evidence" value="ECO:0007669"/>
    <property type="project" value="UniProtKB-EC"/>
</dbReference>
<evidence type="ECO:0000256" key="5">
    <source>
        <dbReference type="PIRNR" id="PIRNR023803"/>
    </source>
</evidence>
<evidence type="ECO:0000256" key="4">
    <source>
        <dbReference type="ARBA" id="ARBA00023242"/>
    </source>
</evidence>
<dbReference type="SUPFAM" id="SSF160350">
    <property type="entry name" value="Rnp2-like"/>
    <property type="match status" value="1"/>
</dbReference>
<dbReference type="AlphaFoldDB" id="A0A137P324"/>
<dbReference type="Proteomes" id="UP000070444">
    <property type="component" value="Unassembled WGS sequence"/>
</dbReference>
<dbReference type="STRING" id="796925.A0A137P324"/>
<dbReference type="PIRSF" id="PIRSF023803">
    <property type="entry name" value="Ribonuclease_P_prd"/>
    <property type="match status" value="1"/>
</dbReference>
<dbReference type="InterPro" id="IPR002759">
    <property type="entry name" value="Pop5/Rpp14/Rnp2-like"/>
</dbReference>
<dbReference type="InterPro" id="IPR016819">
    <property type="entry name" value="RNase_P/MRP_POP5"/>
</dbReference>
<dbReference type="OMA" id="MQNYLDK"/>
<keyword evidence="4" id="KW-0539">Nucleus</keyword>
<dbReference type="Gene3D" id="3.30.70.3250">
    <property type="entry name" value="Ribonuclease P, Pop5 subunit"/>
    <property type="match status" value="1"/>
</dbReference>
<evidence type="ECO:0000256" key="3">
    <source>
        <dbReference type="ARBA" id="ARBA00022694"/>
    </source>
</evidence>
<proteinExistence type="inferred from homology"/>
<evidence type="ECO:0000256" key="1">
    <source>
        <dbReference type="ARBA" id="ARBA00004123"/>
    </source>
</evidence>
<dbReference type="GO" id="GO:0005730">
    <property type="term" value="C:nucleolus"/>
    <property type="evidence" value="ECO:0007669"/>
    <property type="project" value="TreeGrafter"/>
</dbReference>
<comment type="similarity">
    <text evidence="2 5">Belongs to the eukaryotic/archaeal RNase P protein component 2 family.</text>
</comment>
<sequence length="162" mass="18773">MVRVKYRYLLIQIERTPLTNLINFKNPLTLTDVQLKNFIFNTVELNYGDLGISYLLGSFSVKYLSKETGLAIIRVTRDYYKELATCLTLINQLDSQPVVITILHCSGTIIKCQRSAIKHNKELIYSSYKQLEKMESNDDSIDLNSIENLIVKERERIEATEF</sequence>
<dbReference type="OrthoDB" id="24745at2759"/>
<comment type="subcellular location">
    <subcellularLocation>
        <location evidence="1">Nucleus</location>
    </subcellularLocation>
</comment>
<gene>
    <name evidence="6" type="ORF">CONCODRAFT_8235</name>
</gene>
<dbReference type="PANTHER" id="PTHR15441:SF2">
    <property type="entry name" value="RIBONUCLEASE P_MRP PROTEIN SUBUNIT POP5"/>
    <property type="match status" value="1"/>
</dbReference>
<keyword evidence="7" id="KW-1185">Reference proteome</keyword>
<dbReference type="InterPro" id="IPR038085">
    <property type="entry name" value="Rnp2-like_sf"/>
</dbReference>
<name>A0A137P324_CONC2</name>
<accession>A0A137P324</accession>
<dbReference type="EMBL" id="KQ964537">
    <property type="protein sequence ID" value="KXN69378.1"/>
    <property type="molecule type" value="Genomic_DNA"/>
</dbReference>